<gene>
    <name evidence="3" type="ORF">CR155_03460</name>
</gene>
<dbReference type="EMBL" id="PDNV01000002">
    <property type="protein sequence ID" value="PLC55275.1"/>
    <property type="molecule type" value="Genomic_DNA"/>
</dbReference>
<feature type="signal peptide" evidence="2">
    <location>
        <begin position="1"/>
        <end position="23"/>
    </location>
</feature>
<feature type="compositionally biased region" description="Low complexity" evidence="1">
    <location>
        <begin position="48"/>
        <end position="67"/>
    </location>
</feature>
<dbReference type="RefSeq" id="WP_102068599.1">
    <property type="nucleotide sequence ID" value="NZ_PDNV01000002.1"/>
</dbReference>
<dbReference type="OrthoDB" id="8690361at2"/>
<feature type="compositionally biased region" description="Pro residues" evidence="1">
    <location>
        <begin position="75"/>
        <end position="84"/>
    </location>
</feature>
<protein>
    <submittedName>
        <fullName evidence="3">Uncharacterized protein</fullName>
    </submittedName>
</protein>
<accession>A0A2N4UJY1</accession>
<name>A0A2N4UJY1_9BURK</name>
<keyword evidence="4" id="KW-1185">Reference proteome</keyword>
<organism evidence="3 4">
    <name type="scientific">Pollutimonas nitritireducens</name>
    <dbReference type="NCBI Taxonomy" id="2045209"/>
    <lineage>
        <taxon>Bacteria</taxon>
        <taxon>Pseudomonadati</taxon>
        <taxon>Pseudomonadota</taxon>
        <taxon>Betaproteobacteria</taxon>
        <taxon>Burkholderiales</taxon>
        <taxon>Alcaligenaceae</taxon>
        <taxon>Pollutimonas</taxon>
    </lineage>
</organism>
<evidence type="ECO:0000313" key="3">
    <source>
        <dbReference type="EMBL" id="PLC55275.1"/>
    </source>
</evidence>
<evidence type="ECO:0000313" key="4">
    <source>
        <dbReference type="Proteomes" id="UP000234328"/>
    </source>
</evidence>
<feature type="region of interest" description="Disordered" evidence="1">
    <location>
        <begin position="34"/>
        <end position="125"/>
    </location>
</feature>
<keyword evidence="2" id="KW-0732">Signal</keyword>
<feature type="compositionally biased region" description="Low complexity" evidence="1">
    <location>
        <begin position="85"/>
        <end position="104"/>
    </location>
</feature>
<dbReference type="Proteomes" id="UP000234328">
    <property type="component" value="Unassembled WGS sequence"/>
</dbReference>
<proteinExistence type="predicted"/>
<sequence>MKTSSKTLLLAALIAVPFTAAQAADEAWIRAQKIDIQPTLKITETEIPADSSATSATPPTSSMPDSTGTQAPPSTYQPPMPPSTSPSSPGVYAPAAPSPSTTPSQERTPGYITPGVNSGAGVQRQ</sequence>
<dbReference type="AlphaFoldDB" id="A0A2N4UJY1"/>
<reference evidence="3 4" key="1">
    <citation type="submission" date="2017-10" db="EMBL/GenBank/DDBJ databases">
        <title>Two draft genome sequences of Pusillimonas sp. strains isolated from a nitrate- and radionuclide-contaminated groundwater in Russia.</title>
        <authorList>
            <person name="Grouzdev D.S."/>
            <person name="Tourova T.P."/>
            <person name="Goeva M.A."/>
            <person name="Babich T.L."/>
            <person name="Sokolova D.S."/>
            <person name="Abdullin R."/>
            <person name="Poltaraus A.B."/>
            <person name="Toshchakov S.V."/>
            <person name="Nazina T.N."/>
        </authorList>
    </citation>
    <scope>NUCLEOTIDE SEQUENCE [LARGE SCALE GENOMIC DNA]</scope>
    <source>
        <strain evidence="3 4">JR1/69-2-13</strain>
    </source>
</reference>
<evidence type="ECO:0000256" key="2">
    <source>
        <dbReference type="SAM" id="SignalP"/>
    </source>
</evidence>
<evidence type="ECO:0000256" key="1">
    <source>
        <dbReference type="SAM" id="MobiDB-lite"/>
    </source>
</evidence>
<comment type="caution">
    <text evidence="3">The sequence shown here is derived from an EMBL/GenBank/DDBJ whole genome shotgun (WGS) entry which is preliminary data.</text>
</comment>
<feature type="chain" id="PRO_5014672139" evidence="2">
    <location>
        <begin position="24"/>
        <end position="125"/>
    </location>
</feature>